<reference evidence="2 3" key="2">
    <citation type="submission" date="2020-08" db="EMBL/GenBank/DDBJ databases">
        <title>The Agave Microbiome: Exploring the role of microbial communities in plant adaptations to desert environments.</title>
        <authorList>
            <person name="Partida-Martinez L.P."/>
        </authorList>
    </citation>
    <scope>NUCLEOTIDE SEQUENCE [LARGE SCALE GENOMIC DNA]</scope>
    <source>
        <strain evidence="2 3">AS3.13</strain>
    </source>
</reference>
<comment type="caution">
    <text evidence="2">The sequence shown here is derived from an EMBL/GenBank/DDBJ whole genome shotgun (WGS) entry which is preliminary data.</text>
</comment>
<accession>A0A7X0MPU4</accession>
<dbReference type="EMBL" id="JACHBT010000027">
    <property type="protein sequence ID" value="MBB6506596.1"/>
    <property type="molecule type" value="Genomic_DNA"/>
</dbReference>
<evidence type="ECO:0000313" key="4">
    <source>
        <dbReference type="Proteomes" id="UP000560131"/>
    </source>
</evidence>
<sequence>MPDKFQNSADSASAPATAPYAIQPDDVVPLPSIPRGIYVGGGGTLVLRGVEGSEDVAYRNLPDASYVAVRALYVRATGTTATNLIAEA</sequence>
<evidence type="ECO:0000313" key="3">
    <source>
        <dbReference type="Proteomes" id="UP000522313"/>
    </source>
</evidence>
<reference evidence="2 3" key="3">
    <citation type="submission" date="2020-08" db="EMBL/GenBank/DDBJ databases">
        <authorList>
            <person name="Partida-Martinez L."/>
            <person name="Huntemann M."/>
            <person name="Clum A."/>
            <person name="Wang J."/>
            <person name="Palaniappan K."/>
            <person name="Ritter S."/>
            <person name="Chen I.-M."/>
            <person name="Stamatis D."/>
            <person name="Reddy T."/>
            <person name="O'Malley R."/>
            <person name="Daum C."/>
            <person name="Shapiro N."/>
            <person name="Ivanova N."/>
            <person name="Kyrpides N."/>
            <person name="Woyke T."/>
        </authorList>
    </citation>
    <scope>NUCLEOTIDE SEQUENCE [LARGE SCALE GENOMIC DNA]</scope>
    <source>
        <strain evidence="2 3">AS3.13</strain>
    </source>
</reference>
<evidence type="ECO:0000313" key="2">
    <source>
        <dbReference type="EMBL" id="MBB6506596.1"/>
    </source>
</evidence>
<dbReference type="AlphaFoldDB" id="A0A7X0MPU4"/>
<dbReference type="Proteomes" id="UP000560131">
    <property type="component" value="Unassembled WGS sequence"/>
</dbReference>
<keyword evidence="4" id="KW-1185">Reference proteome</keyword>
<proteinExistence type="predicted"/>
<gene>
    <name evidence="2" type="ORF">F4693_003601</name>
    <name evidence="1" type="ORF">FHS97_002229</name>
</gene>
<dbReference type="RefSeq" id="WP_184037184.1">
    <property type="nucleotide sequence ID" value="NZ_BAABAR010000020.1"/>
</dbReference>
<dbReference type="EMBL" id="JACIJN010000006">
    <property type="protein sequence ID" value="MBB5726293.1"/>
    <property type="molecule type" value="Genomic_DNA"/>
</dbReference>
<dbReference type="Proteomes" id="UP000522313">
    <property type="component" value="Unassembled WGS sequence"/>
</dbReference>
<organism evidence="2 3">
    <name type="scientific">Sphingomonas endophytica</name>
    <dbReference type="NCBI Taxonomy" id="869719"/>
    <lineage>
        <taxon>Bacteria</taxon>
        <taxon>Pseudomonadati</taxon>
        <taxon>Pseudomonadota</taxon>
        <taxon>Alphaproteobacteria</taxon>
        <taxon>Sphingomonadales</taxon>
        <taxon>Sphingomonadaceae</taxon>
        <taxon>Sphingomonas</taxon>
    </lineage>
</organism>
<evidence type="ECO:0000313" key="1">
    <source>
        <dbReference type="EMBL" id="MBB5726293.1"/>
    </source>
</evidence>
<name>A0A7X0MPU4_9SPHN</name>
<reference evidence="1 4" key="1">
    <citation type="submission" date="2020-08" db="EMBL/GenBank/DDBJ databases">
        <title>Genomic Encyclopedia of Type Strains, Phase IV (KMG-IV): sequencing the most valuable type-strain genomes for metagenomic binning, comparative biology and taxonomic classification.</title>
        <authorList>
            <person name="Goeker M."/>
        </authorList>
    </citation>
    <scope>NUCLEOTIDE SEQUENCE [LARGE SCALE GENOMIC DNA]</scope>
    <source>
        <strain evidence="1 4">DSM 101535</strain>
    </source>
</reference>
<protein>
    <submittedName>
        <fullName evidence="2">Uncharacterized protein</fullName>
    </submittedName>
</protein>